<keyword evidence="3" id="KW-1185">Reference proteome</keyword>
<accession>A0A9N9RZ48</accession>
<evidence type="ECO:0000313" key="3">
    <source>
        <dbReference type="Proteomes" id="UP001153620"/>
    </source>
</evidence>
<dbReference type="AlphaFoldDB" id="A0A9N9RZ48"/>
<organism evidence="2 3">
    <name type="scientific">Chironomus riparius</name>
    <dbReference type="NCBI Taxonomy" id="315576"/>
    <lineage>
        <taxon>Eukaryota</taxon>
        <taxon>Metazoa</taxon>
        <taxon>Ecdysozoa</taxon>
        <taxon>Arthropoda</taxon>
        <taxon>Hexapoda</taxon>
        <taxon>Insecta</taxon>
        <taxon>Pterygota</taxon>
        <taxon>Neoptera</taxon>
        <taxon>Endopterygota</taxon>
        <taxon>Diptera</taxon>
        <taxon>Nematocera</taxon>
        <taxon>Chironomoidea</taxon>
        <taxon>Chironomidae</taxon>
        <taxon>Chironominae</taxon>
        <taxon>Chironomus</taxon>
    </lineage>
</organism>
<reference evidence="2" key="2">
    <citation type="submission" date="2022-10" db="EMBL/GenBank/DDBJ databases">
        <authorList>
            <consortium name="ENA_rothamsted_submissions"/>
            <consortium name="culmorum"/>
            <person name="King R."/>
        </authorList>
    </citation>
    <scope>NUCLEOTIDE SEQUENCE</scope>
</reference>
<reference evidence="2" key="1">
    <citation type="submission" date="2022-01" db="EMBL/GenBank/DDBJ databases">
        <authorList>
            <person name="King R."/>
        </authorList>
    </citation>
    <scope>NUCLEOTIDE SEQUENCE</scope>
</reference>
<dbReference type="EMBL" id="OU895879">
    <property type="protein sequence ID" value="CAG9806572.1"/>
    <property type="molecule type" value="Genomic_DNA"/>
</dbReference>
<protein>
    <submittedName>
        <fullName evidence="2">Uncharacterized protein</fullName>
    </submittedName>
</protein>
<dbReference type="Proteomes" id="UP001153620">
    <property type="component" value="Chromosome 3"/>
</dbReference>
<gene>
    <name evidence="2" type="ORF">CHIRRI_LOCUS9427</name>
</gene>
<feature type="region of interest" description="Disordered" evidence="1">
    <location>
        <begin position="695"/>
        <end position="714"/>
    </location>
</feature>
<evidence type="ECO:0000313" key="2">
    <source>
        <dbReference type="EMBL" id="CAG9806572.1"/>
    </source>
</evidence>
<sequence length="869" mass="99717">MNRLGKIVHKIANYVPWQSEGLTEDEFKVLDRANGVELAEIAYNNRINFNRFLKNADLMIDAYNENLVWTQIKEVRALKRCLLNPGSFTVQKVPVGAEKEKQVTVRTVQNDDNVVPQMELPQNSPENIRHCIEEAPERLIENELAQTVPNTRTFVSSLLADNSGLSKSISMHRNVIRETGNITLQQQNPIPNVDSSLDNDEMPILDEMEMAKMGVFDGLAGKRISRVLHQRERAHPIPNLSVDAESAPRNVQPLEIDINPLSVENMDNLLFTPNTDSYDVPDLSPLHANQEQIQQPIINDQQQSQVIVEQINPENVQIPNLNAEQAQEEIENATNGRDSMAERADSFRNAVEAFETLLGRARRVIRKGKNLQNRQRQPQMEEELVMLKLRREVTFKTKKTKHARKIKQNKLVIVDLDFFGDIEVYISNDMPFDEAQLEVEVPQRRESDFNIEFNPVTSHHRVATSTPMNSAQKNKRLISSPEQLDQQAKRTRLETLDDVRNYLIDLPNPTESMAPIPEVPQELTDVEVPALNQSNSAQQPVQLTSLSVPHIPSIEPSLPIHPIQQDHFEPPIIEPELPQLDIFEPPAPIQRELLPAVPEIPELEMESSPLPLAESSREQTIPQMRRQSRLEILQNLHVTPDSIDYDRLRRNSKLRKTPIDSRIQILPEEIFQNACENISEREAAKMRNALGNKAHEPLLNPPEIPQTSTPAPKPVKDKFGGLPRVMMNGELYVELKSRDGSKKIYYTEHQLSCLTLYFKIRFLMRKLKGTNQPWRMTIKELFSQLKDLKESKLVTYQQLKHMTQIKLFEAKWSDDDLLEIEIPIDLIDETSDKENTPSVRQVSLRQPLDLKNAKAEKKLRWIILRLIES</sequence>
<proteinExistence type="predicted"/>
<name>A0A9N9RZ48_9DIPT</name>
<evidence type="ECO:0000256" key="1">
    <source>
        <dbReference type="SAM" id="MobiDB-lite"/>
    </source>
</evidence>